<accession>A0A0R1V1Z9</accession>
<dbReference type="AlphaFoldDB" id="A0A0R1V1Z9"/>
<keyword evidence="1" id="KW-0560">Oxidoreductase</keyword>
<gene>
    <name evidence="3" type="ORF">FD50_GL001156</name>
</gene>
<dbReference type="RefSeq" id="WP_056961070.1">
    <property type="nucleotide sequence ID" value="NZ_AZFQ01000049.1"/>
</dbReference>
<protein>
    <submittedName>
        <fullName evidence="3">Aryl-alcohol dehydrogenase related enzyme</fullName>
    </submittedName>
</protein>
<keyword evidence="4" id="KW-1185">Reference proteome</keyword>
<dbReference type="InterPro" id="IPR050523">
    <property type="entry name" value="AKR_Detox_Biosynth"/>
</dbReference>
<organism evidence="3 4">
    <name type="scientific">Liquorilactobacillus satsumensis DSM 16230 = JCM 12392</name>
    <dbReference type="NCBI Taxonomy" id="1423801"/>
    <lineage>
        <taxon>Bacteria</taxon>
        <taxon>Bacillati</taxon>
        <taxon>Bacillota</taxon>
        <taxon>Bacilli</taxon>
        <taxon>Lactobacillales</taxon>
        <taxon>Lactobacillaceae</taxon>
        <taxon>Liquorilactobacillus</taxon>
    </lineage>
</organism>
<dbReference type="GeneID" id="98308512"/>
<sequence length="308" mass="34309">MNQSQSVKIGKTDVLIAPKLGLGTNKVGGHNLFKGLKDTDGKAVIKTALDEGISLLDTAFMYGLGRSEEIIGEVLQEYDRAQVILATKAAQDVRKDYQPNNEPEFLKNAVEQALKRLHTDYIDIFFIHFPDKTTPKDEAVAALAALKKEGKIRAIGVSNFSLAQLKEANKNGEVDLVEDNYSLVQRTAEKELFPYLKEQQISFVPYYPLASGLLTGKYQATDRDKFERFTPAQFRQIIAALVQVKELAQKHAATVAQVILAWYLQNPALSVVIPGARKPEQVQNNVGALNVELTPAEYTQIDKLFREF</sequence>
<evidence type="ECO:0000313" key="4">
    <source>
        <dbReference type="Proteomes" id="UP000051166"/>
    </source>
</evidence>
<dbReference type="InterPro" id="IPR023210">
    <property type="entry name" value="NADP_OxRdtase_dom"/>
</dbReference>
<dbReference type="SUPFAM" id="SSF51430">
    <property type="entry name" value="NAD(P)-linked oxidoreductase"/>
    <property type="match status" value="1"/>
</dbReference>
<reference evidence="3 4" key="1">
    <citation type="journal article" date="2015" name="Genome Announc.">
        <title>Expanding the biotechnology potential of lactobacilli through comparative genomics of 213 strains and associated genera.</title>
        <authorList>
            <person name="Sun Z."/>
            <person name="Harris H.M."/>
            <person name="McCann A."/>
            <person name="Guo C."/>
            <person name="Argimon S."/>
            <person name="Zhang W."/>
            <person name="Yang X."/>
            <person name="Jeffery I.B."/>
            <person name="Cooney J.C."/>
            <person name="Kagawa T.F."/>
            <person name="Liu W."/>
            <person name="Song Y."/>
            <person name="Salvetti E."/>
            <person name="Wrobel A."/>
            <person name="Rasinkangas P."/>
            <person name="Parkhill J."/>
            <person name="Rea M.C."/>
            <person name="O'Sullivan O."/>
            <person name="Ritari J."/>
            <person name="Douillard F.P."/>
            <person name="Paul Ross R."/>
            <person name="Yang R."/>
            <person name="Briner A.E."/>
            <person name="Felis G.E."/>
            <person name="de Vos W.M."/>
            <person name="Barrangou R."/>
            <person name="Klaenhammer T.R."/>
            <person name="Caufield P.W."/>
            <person name="Cui Y."/>
            <person name="Zhang H."/>
            <person name="O'Toole P.W."/>
        </authorList>
    </citation>
    <scope>NUCLEOTIDE SEQUENCE [LARGE SCALE GENOMIC DNA]</scope>
    <source>
        <strain evidence="3 4">DSM 16230</strain>
    </source>
</reference>
<feature type="domain" description="NADP-dependent oxidoreductase" evidence="2">
    <location>
        <begin position="19"/>
        <end position="304"/>
    </location>
</feature>
<dbReference type="PANTHER" id="PTHR43364:SF4">
    <property type="entry name" value="NAD(P)-LINKED OXIDOREDUCTASE SUPERFAMILY PROTEIN"/>
    <property type="match status" value="1"/>
</dbReference>
<name>A0A0R1V1Z9_9LACO</name>
<comment type="caution">
    <text evidence="3">The sequence shown here is derived from an EMBL/GenBank/DDBJ whole genome shotgun (WGS) entry which is preliminary data.</text>
</comment>
<evidence type="ECO:0000256" key="1">
    <source>
        <dbReference type="ARBA" id="ARBA00023002"/>
    </source>
</evidence>
<dbReference type="InterPro" id="IPR018170">
    <property type="entry name" value="Aldo/ket_reductase_CS"/>
</dbReference>
<dbReference type="PANTHER" id="PTHR43364">
    <property type="entry name" value="NADH-SPECIFIC METHYLGLYOXAL REDUCTASE-RELATED"/>
    <property type="match status" value="1"/>
</dbReference>
<evidence type="ECO:0000259" key="2">
    <source>
        <dbReference type="Pfam" id="PF00248"/>
    </source>
</evidence>
<dbReference type="PRINTS" id="PR00069">
    <property type="entry name" value="ALDKETRDTASE"/>
</dbReference>
<dbReference type="Pfam" id="PF00248">
    <property type="entry name" value="Aldo_ket_red"/>
    <property type="match status" value="1"/>
</dbReference>
<evidence type="ECO:0000313" key="3">
    <source>
        <dbReference type="EMBL" id="KRL97786.1"/>
    </source>
</evidence>
<dbReference type="InterPro" id="IPR020471">
    <property type="entry name" value="AKR"/>
</dbReference>
<dbReference type="FunFam" id="3.20.20.100:FF:000004">
    <property type="entry name" value="Oxidoreductase, aldo/keto reductase"/>
    <property type="match status" value="1"/>
</dbReference>
<dbReference type="STRING" id="1423801.FD50_GL001156"/>
<dbReference type="EMBL" id="AZFQ01000049">
    <property type="protein sequence ID" value="KRL97786.1"/>
    <property type="molecule type" value="Genomic_DNA"/>
</dbReference>
<dbReference type="PATRIC" id="fig|1423801.4.peg.1179"/>
<dbReference type="Gene3D" id="3.20.20.100">
    <property type="entry name" value="NADP-dependent oxidoreductase domain"/>
    <property type="match status" value="1"/>
</dbReference>
<dbReference type="GO" id="GO:0016491">
    <property type="term" value="F:oxidoreductase activity"/>
    <property type="evidence" value="ECO:0007669"/>
    <property type="project" value="UniProtKB-KW"/>
</dbReference>
<dbReference type="Proteomes" id="UP000051166">
    <property type="component" value="Unassembled WGS sequence"/>
</dbReference>
<dbReference type="PROSITE" id="PS00062">
    <property type="entry name" value="ALDOKETO_REDUCTASE_2"/>
    <property type="match status" value="1"/>
</dbReference>
<proteinExistence type="predicted"/>
<dbReference type="InterPro" id="IPR036812">
    <property type="entry name" value="NAD(P)_OxRdtase_dom_sf"/>
</dbReference>
<dbReference type="GO" id="GO:0005829">
    <property type="term" value="C:cytosol"/>
    <property type="evidence" value="ECO:0007669"/>
    <property type="project" value="TreeGrafter"/>
</dbReference>
<dbReference type="OrthoDB" id="9773828at2"/>